<dbReference type="InterPro" id="IPR012340">
    <property type="entry name" value="NA-bd_OB-fold"/>
</dbReference>
<dbReference type="EMBL" id="QNRX01000010">
    <property type="protein sequence ID" value="RBP63355.1"/>
    <property type="molecule type" value="Genomic_DNA"/>
</dbReference>
<feature type="chain" id="PRO_5038337052" evidence="1">
    <location>
        <begin position="25"/>
        <end position="170"/>
    </location>
</feature>
<dbReference type="Gene3D" id="2.40.50.140">
    <property type="entry name" value="Nucleic acid-binding proteins"/>
    <property type="match status" value="1"/>
</dbReference>
<dbReference type="OrthoDB" id="2603210at2"/>
<dbReference type="RefSeq" id="WP_113920866.1">
    <property type="nucleotide sequence ID" value="NZ_QNRX01000010.1"/>
</dbReference>
<keyword evidence="3" id="KW-1185">Reference proteome</keyword>
<dbReference type="PROSITE" id="PS51257">
    <property type="entry name" value="PROKAR_LIPOPROTEIN"/>
    <property type="match status" value="1"/>
</dbReference>
<keyword evidence="1" id="KW-0732">Signal</keyword>
<dbReference type="AlphaFoldDB" id="A0A366I5L4"/>
<protein>
    <submittedName>
        <fullName evidence="2">Uncharacterized protein DUF3221</fullName>
    </submittedName>
</protein>
<name>A0A366I5L4_9FIRM</name>
<evidence type="ECO:0000313" key="2">
    <source>
        <dbReference type="EMBL" id="RBP63355.1"/>
    </source>
</evidence>
<evidence type="ECO:0000256" key="1">
    <source>
        <dbReference type="SAM" id="SignalP"/>
    </source>
</evidence>
<sequence>MKKWYLLMLLVLMALLVGCNSKNENPDSQSMTGYVMDKEGERILIVDDDTQDFSSIGGVKEFYNAIWFSEAPSEIKEGDFVEVWFDMVAESFPGQSQAIKVEVVKQEKPKGADLTKSEALHKLLTSDEIKKDLYGVSSIKYNEKEDTWNIALKNLLDDTSKPVSFTVVDN</sequence>
<dbReference type="Pfam" id="PF11518">
    <property type="entry name" value="DUF3221"/>
    <property type="match status" value="1"/>
</dbReference>
<comment type="caution">
    <text evidence="2">The sequence shown here is derived from an EMBL/GenBank/DDBJ whole genome shotgun (WGS) entry which is preliminary data.</text>
</comment>
<dbReference type="Proteomes" id="UP000253490">
    <property type="component" value="Unassembled WGS sequence"/>
</dbReference>
<reference evidence="2 3" key="1">
    <citation type="submission" date="2018-06" db="EMBL/GenBank/DDBJ databases">
        <title>Genomic Encyclopedia of Type Strains, Phase IV (KMG-IV): sequencing the most valuable type-strain genomes for metagenomic binning, comparative biology and taxonomic classification.</title>
        <authorList>
            <person name="Goeker M."/>
        </authorList>
    </citation>
    <scope>NUCLEOTIDE SEQUENCE [LARGE SCALE GENOMIC DNA]</scope>
    <source>
        <strain evidence="2 3">DSM 22112</strain>
    </source>
</reference>
<gene>
    <name evidence="2" type="ORF">DES36_11098</name>
</gene>
<dbReference type="InterPro" id="IPR021598">
    <property type="entry name" value="DUF3221"/>
</dbReference>
<evidence type="ECO:0000313" key="3">
    <source>
        <dbReference type="Proteomes" id="UP000253490"/>
    </source>
</evidence>
<accession>A0A366I5L4</accession>
<organism evidence="2 3">
    <name type="scientific">Alkalibaculum bacchi</name>
    <dbReference type="NCBI Taxonomy" id="645887"/>
    <lineage>
        <taxon>Bacteria</taxon>
        <taxon>Bacillati</taxon>
        <taxon>Bacillota</taxon>
        <taxon>Clostridia</taxon>
        <taxon>Eubacteriales</taxon>
        <taxon>Eubacteriaceae</taxon>
        <taxon>Alkalibaculum</taxon>
    </lineage>
</organism>
<feature type="signal peptide" evidence="1">
    <location>
        <begin position="1"/>
        <end position="24"/>
    </location>
</feature>
<proteinExistence type="predicted"/>